<dbReference type="InterPro" id="IPR015330">
    <property type="entry name" value="DNA_primase/pol_bifunc_N"/>
</dbReference>
<dbReference type="EMBL" id="CP118108">
    <property type="protein sequence ID" value="WDI02391.1"/>
    <property type="molecule type" value="Genomic_DNA"/>
</dbReference>
<evidence type="ECO:0000313" key="2">
    <source>
        <dbReference type="EMBL" id="WDI02391.1"/>
    </source>
</evidence>
<protein>
    <submittedName>
        <fullName evidence="2">Bifunctional DNA primase/polymerase</fullName>
    </submittedName>
</protein>
<reference evidence="2 3" key="1">
    <citation type="submission" date="2023-02" db="EMBL/GenBank/DDBJ databases">
        <title>Pathogen: clinical or host-associated sample.</title>
        <authorList>
            <person name="Hergert J."/>
            <person name="Casey R."/>
            <person name="Wagner J."/>
            <person name="Young E.L."/>
            <person name="Oakeson K.F."/>
        </authorList>
    </citation>
    <scope>NUCLEOTIDE SEQUENCE [LARGE SCALE GENOMIC DNA]</scope>
    <source>
        <strain evidence="2 3">2022CK-00829</strain>
    </source>
</reference>
<keyword evidence="3" id="KW-1185">Reference proteome</keyword>
<evidence type="ECO:0000313" key="3">
    <source>
        <dbReference type="Proteomes" id="UP001221519"/>
    </source>
</evidence>
<proteinExistence type="predicted"/>
<evidence type="ECO:0000259" key="1">
    <source>
        <dbReference type="SMART" id="SM00943"/>
    </source>
</evidence>
<organism evidence="2 3">
    <name type="scientific">Paenibacillus urinalis</name>
    <dbReference type="NCBI Taxonomy" id="521520"/>
    <lineage>
        <taxon>Bacteria</taxon>
        <taxon>Bacillati</taxon>
        <taxon>Bacillota</taxon>
        <taxon>Bacilli</taxon>
        <taxon>Bacillales</taxon>
        <taxon>Paenibacillaceae</taxon>
        <taxon>Paenibacillus</taxon>
    </lineage>
</organism>
<gene>
    <name evidence="2" type="ORF">PUW25_24925</name>
</gene>
<feature type="domain" description="DNA primase/polymerase bifunctional N-terminal" evidence="1">
    <location>
        <begin position="8"/>
        <end position="180"/>
    </location>
</feature>
<dbReference type="Pfam" id="PF09250">
    <property type="entry name" value="Prim-Pol"/>
    <property type="match status" value="1"/>
</dbReference>
<dbReference type="Proteomes" id="UP001221519">
    <property type="component" value="Chromosome"/>
</dbReference>
<dbReference type="RefSeq" id="WP_274337823.1">
    <property type="nucleotide sequence ID" value="NZ_CP118106.1"/>
</dbReference>
<dbReference type="SUPFAM" id="SSF56747">
    <property type="entry name" value="Prim-pol domain"/>
    <property type="match status" value="1"/>
</dbReference>
<dbReference type="SMART" id="SM00943">
    <property type="entry name" value="Prim-Pol"/>
    <property type="match status" value="1"/>
</dbReference>
<name>A0ABY7X9A1_9BACL</name>
<dbReference type="CDD" id="cd04859">
    <property type="entry name" value="Prim_Pol"/>
    <property type="match status" value="1"/>
</dbReference>
<sequence>MQTIIKAMYAYAEMGWPVFPVCSHDHDGMTGRHKATCDRPGKRPLIKNWQHCKAPNEERIKEWIDTWSCFNIGLLLGSPSGLVGIDVDGEGGKRLLRHLSGGDLPTTWMFQTPNNGMRYLYRIPDKYTLNSDQTQDTSQAHSECRLLGEGCQTILPPSIHANGGRYQWINSSYIPQPLQNGW</sequence>
<accession>A0ABY7X9A1</accession>